<dbReference type="Gene3D" id="2.130.10.10">
    <property type="entry name" value="YVTN repeat-like/Quinoprotein amine dehydrogenase"/>
    <property type="match status" value="3"/>
</dbReference>
<dbReference type="InterPro" id="IPR053299">
    <property type="entry name" value="ASTRA_WD_repeat"/>
</dbReference>
<evidence type="ECO:0000313" key="6">
    <source>
        <dbReference type="Proteomes" id="UP000076078"/>
    </source>
</evidence>
<feature type="repeat" description="WD" evidence="3">
    <location>
        <begin position="443"/>
        <end position="484"/>
    </location>
</feature>
<dbReference type="InParanoid" id="A0A151Z2Y3"/>
<name>A0A151Z2Y3_TIELA</name>
<dbReference type="InterPro" id="IPR020472">
    <property type="entry name" value="WD40_PAC1"/>
</dbReference>
<feature type="repeat" description="WD" evidence="3">
    <location>
        <begin position="401"/>
        <end position="434"/>
    </location>
</feature>
<dbReference type="PROSITE" id="PS50082">
    <property type="entry name" value="WD_REPEATS_2"/>
    <property type="match status" value="5"/>
</dbReference>
<dbReference type="FunCoup" id="A0A151Z2Y3">
    <property type="interactions" value="111"/>
</dbReference>
<dbReference type="OrthoDB" id="1712432at2759"/>
<dbReference type="Pfam" id="PF03407">
    <property type="entry name" value="Nucleotid_trans"/>
    <property type="match status" value="1"/>
</dbReference>
<dbReference type="InterPro" id="IPR019775">
    <property type="entry name" value="WD40_repeat_CS"/>
</dbReference>
<dbReference type="PANTHER" id="PTHR44156">
    <property type="entry name" value="SUPERNUMERARY LIMBS, ISOFORM B-RELATED"/>
    <property type="match status" value="1"/>
</dbReference>
<protein>
    <submittedName>
        <fullName evidence="5">WD40 repeat-containing protein</fullName>
    </submittedName>
</protein>
<keyword evidence="6" id="KW-1185">Reference proteome</keyword>
<dbReference type="SMART" id="SM00320">
    <property type="entry name" value="WD40"/>
    <property type="match status" value="6"/>
</dbReference>
<dbReference type="PROSITE" id="PS50294">
    <property type="entry name" value="WD_REPEATS_REGION"/>
    <property type="match status" value="2"/>
</dbReference>
<dbReference type="EMBL" id="LODT01000051">
    <property type="protein sequence ID" value="KYQ88315.1"/>
    <property type="molecule type" value="Genomic_DNA"/>
</dbReference>
<feature type="domain" description="Nucleotide-diphospho-sugar transferase" evidence="4">
    <location>
        <begin position="37"/>
        <end position="272"/>
    </location>
</feature>
<sequence length="622" mass="71690">MSYIKENDKIVLMCNYGFRDMTMNLLYTFNKIGVDSNRYFLFALDDKVYDFFQKKNIKSIRFKRELEHQQSNNNNDGVYGEDAESYGNVGFRAICNEKPLVVLDVLKKGYNVLWTDTDIVWLSDPLKHFYETVNRQHSFEDDSIDLYVQQDDDDICAGFYFIRSNPRTIQYMETVIKFLNPVVDDQIAMRKFLKEQAVSIDSQETLLNFYTALSLDESGQLENKIRYFKLNRQHFPNGTAYFNLKLPQRASTTPVIVHNNCIIGHRSKKERFVDYGLWYVSEEDCEGDFKREYYTDNAVVSGGLGSVIKVFKGHFDVVTSVHSLGDRLYTTSLDKSIKIWDAVQCKFIKSKFIHQRGAIWSQRFVRVKDQDMLLTASHDKTIQMWDIRDLLVKDCFPKMTFSGHTNLINQISSVYQERFILSASDDKTIRLWDLHDISFKRVYLGHSDWVSSVDHNQGNGLLFSSSRDGTVRVWEFNSGRCSLVIETGQGWVRKVVYNSVDQNLLSAGNDGSIKVWNIVTGQCQGKCQLNASINDMVILNNVVYIALENGRLLSLKLENIYHNDSTLPSVQFELGVEYEGHPKSSVNCLHVSEPLSLLFSGGFDKQVKSWNIHRSTTTTTTN</sequence>
<dbReference type="OMA" id="AICNEKP"/>
<evidence type="ECO:0000313" key="5">
    <source>
        <dbReference type="EMBL" id="KYQ88315.1"/>
    </source>
</evidence>
<proteinExistence type="predicted"/>
<reference evidence="5 6" key="1">
    <citation type="submission" date="2015-12" db="EMBL/GenBank/DDBJ databases">
        <title>Dictyostelia acquired genes for synthesis and detection of signals that induce cell-type specialization by lateral gene transfer from prokaryotes.</title>
        <authorList>
            <person name="Gloeckner G."/>
            <person name="Schaap P."/>
        </authorList>
    </citation>
    <scope>NUCLEOTIDE SEQUENCE [LARGE SCALE GENOMIC DNA]</scope>
    <source>
        <strain evidence="5 6">TK</strain>
    </source>
</reference>
<dbReference type="Proteomes" id="UP000076078">
    <property type="component" value="Unassembled WGS sequence"/>
</dbReference>
<dbReference type="InterPro" id="IPR001680">
    <property type="entry name" value="WD40_rpt"/>
</dbReference>
<dbReference type="Pfam" id="PF00400">
    <property type="entry name" value="WD40"/>
    <property type="match status" value="6"/>
</dbReference>
<dbReference type="InterPro" id="IPR036322">
    <property type="entry name" value="WD40_repeat_dom_sf"/>
</dbReference>
<gene>
    <name evidence="5" type="ORF">DLAC_11011</name>
</gene>
<comment type="caution">
    <text evidence="5">The sequence shown here is derived from an EMBL/GenBank/DDBJ whole genome shotgun (WGS) entry which is preliminary data.</text>
</comment>
<dbReference type="PROSITE" id="PS00678">
    <property type="entry name" value="WD_REPEATS_1"/>
    <property type="match status" value="3"/>
</dbReference>
<feature type="repeat" description="WD" evidence="3">
    <location>
        <begin position="311"/>
        <end position="341"/>
    </location>
</feature>
<dbReference type="SUPFAM" id="SSF50978">
    <property type="entry name" value="WD40 repeat-like"/>
    <property type="match status" value="1"/>
</dbReference>
<dbReference type="InterPro" id="IPR015943">
    <property type="entry name" value="WD40/YVTN_repeat-like_dom_sf"/>
</dbReference>
<feature type="repeat" description="WD" evidence="3">
    <location>
        <begin position="369"/>
        <end position="388"/>
    </location>
</feature>
<dbReference type="InterPro" id="IPR005069">
    <property type="entry name" value="Nucl-diP-sugar_transferase"/>
</dbReference>
<organism evidence="5 6">
    <name type="scientific">Tieghemostelium lacteum</name>
    <name type="common">Slime mold</name>
    <name type="synonym">Dictyostelium lacteum</name>
    <dbReference type="NCBI Taxonomy" id="361077"/>
    <lineage>
        <taxon>Eukaryota</taxon>
        <taxon>Amoebozoa</taxon>
        <taxon>Evosea</taxon>
        <taxon>Eumycetozoa</taxon>
        <taxon>Dictyostelia</taxon>
        <taxon>Dictyosteliales</taxon>
        <taxon>Raperosteliaceae</taxon>
        <taxon>Tieghemostelium</taxon>
    </lineage>
</organism>
<keyword evidence="1 3" id="KW-0853">WD repeat</keyword>
<keyword evidence="2" id="KW-0677">Repeat</keyword>
<evidence type="ECO:0000256" key="3">
    <source>
        <dbReference type="PROSITE-ProRule" id="PRU00221"/>
    </source>
</evidence>
<accession>A0A151Z2Y3</accession>
<evidence type="ECO:0000259" key="4">
    <source>
        <dbReference type="Pfam" id="PF03407"/>
    </source>
</evidence>
<evidence type="ECO:0000256" key="1">
    <source>
        <dbReference type="ARBA" id="ARBA00022574"/>
    </source>
</evidence>
<evidence type="ECO:0000256" key="2">
    <source>
        <dbReference type="ARBA" id="ARBA00022737"/>
    </source>
</evidence>
<dbReference type="CDD" id="cd00200">
    <property type="entry name" value="WD40"/>
    <property type="match status" value="1"/>
</dbReference>
<dbReference type="AlphaFoldDB" id="A0A151Z2Y3"/>
<feature type="repeat" description="WD" evidence="3">
    <location>
        <begin position="485"/>
        <end position="526"/>
    </location>
</feature>
<dbReference type="STRING" id="361077.A0A151Z2Y3"/>
<dbReference type="PRINTS" id="PR00320">
    <property type="entry name" value="GPROTEINBRPT"/>
</dbReference>